<dbReference type="Gene3D" id="2.40.30.20">
    <property type="match status" value="1"/>
</dbReference>
<gene>
    <name evidence="1" type="ORF">ACFOX0_17850</name>
</gene>
<organism evidence="1 2">
    <name type="scientific">Micromonospora zhanjiangensis</name>
    <dbReference type="NCBI Taxonomy" id="1522057"/>
    <lineage>
        <taxon>Bacteria</taxon>
        <taxon>Bacillati</taxon>
        <taxon>Actinomycetota</taxon>
        <taxon>Actinomycetes</taxon>
        <taxon>Micromonosporales</taxon>
        <taxon>Micromonosporaceae</taxon>
        <taxon>Micromonospora</taxon>
    </lineage>
</organism>
<keyword evidence="2" id="KW-1185">Reference proteome</keyword>
<dbReference type="Pfam" id="PF17236">
    <property type="entry name" value="SU10_MCP"/>
    <property type="match status" value="1"/>
</dbReference>
<dbReference type="RefSeq" id="WP_377547148.1">
    <property type="nucleotide sequence ID" value="NZ_JBHSBN010000011.1"/>
</dbReference>
<evidence type="ECO:0000313" key="1">
    <source>
        <dbReference type="EMBL" id="MFC4107782.1"/>
    </source>
</evidence>
<comment type="caution">
    <text evidence="1">The sequence shown here is derived from an EMBL/GenBank/DDBJ whole genome shotgun (WGS) entry which is preliminary data.</text>
</comment>
<dbReference type="InterPro" id="IPR035198">
    <property type="entry name" value="SU10_MCP"/>
</dbReference>
<dbReference type="EMBL" id="JBHSBN010000011">
    <property type="protein sequence ID" value="MFC4107782.1"/>
    <property type="molecule type" value="Genomic_DNA"/>
</dbReference>
<sequence length="394" mass="41679">MAGITALGTTYNLPNYTGILHMLTPADTPFFSAIGGLTGGGQTTDLEFEWGTYDLRTAGQNVSLEGQDAPTDQERVRAAANNITQIHHETVGVSYTKQAATGRLSGLATAGAASSVLSELDWQTEIMLKQMIRDVEWSFINGTYQKPSDNTTARKTRGLLAAITSNVMTAGAAQQTGTAAAATDLITLTAHGLTDGDTVRFSSVGAATPLSTATVYYVVSSTANTFKVATIKGGTPVDITVDGTVVWNEGVALTKTHIDTLLQSAYDNGGLMESETRTLIVGSAQKLAVTAAYTAAGYVMKQLDGNIGGVTVNRIDTDFGVLNIMLDRHMPQDTIAAVSLEDCRPVYLEVPGKGHFFEEPLAKTGAKDRNQLYGEVGLDYGNQQKHAKLTGLKA</sequence>
<accession>A0ABV8KP98</accession>
<reference evidence="2" key="1">
    <citation type="journal article" date="2019" name="Int. J. Syst. Evol. Microbiol.">
        <title>The Global Catalogue of Microorganisms (GCM) 10K type strain sequencing project: providing services to taxonomists for standard genome sequencing and annotation.</title>
        <authorList>
            <consortium name="The Broad Institute Genomics Platform"/>
            <consortium name="The Broad Institute Genome Sequencing Center for Infectious Disease"/>
            <person name="Wu L."/>
            <person name="Ma J."/>
        </authorList>
    </citation>
    <scope>NUCLEOTIDE SEQUENCE [LARGE SCALE GENOMIC DNA]</scope>
    <source>
        <strain evidence="2">2902at01</strain>
    </source>
</reference>
<dbReference type="Proteomes" id="UP001595868">
    <property type="component" value="Unassembled WGS sequence"/>
</dbReference>
<protein>
    <submittedName>
        <fullName evidence="1">DUF5309 family protein</fullName>
    </submittedName>
</protein>
<dbReference type="InterPro" id="IPR023366">
    <property type="entry name" value="ATP_synth_asu-like_sf"/>
</dbReference>
<proteinExistence type="predicted"/>
<evidence type="ECO:0000313" key="2">
    <source>
        <dbReference type="Proteomes" id="UP001595868"/>
    </source>
</evidence>
<name>A0ABV8KP98_9ACTN</name>